<name>A0A6C0ILL2_9ZZZZ</name>
<reference evidence="1" key="1">
    <citation type="journal article" date="2020" name="Nature">
        <title>Giant virus diversity and host interactions through global metagenomics.</title>
        <authorList>
            <person name="Schulz F."/>
            <person name="Roux S."/>
            <person name="Paez-Espino D."/>
            <person name="Jungbluth S."/>
            <person name="Walsh D.A."/>
            <person name="Denef V.J."/>
            <person name="McMahon K.D."/>
            <person name="Konstantinidis K.T."/>
            <person name="Eloe-Fadrosh E.A."/>
            <person name="Kyrpides N.C."/>
            <person name="Woyke T."/>
        </authorList>
    </citation>
    <scope>NUCLEOTIDE SEQUENCE</scope>
    <source>
        <strain evidence="1">GVMAG-M-3300024258-14</strain>
    </source>
</reference>
<accession>A0A6C0ILL2</accession>
<sequence length="69" mass="8055">MKLLHKFVIINDTESKSFQVFIESDTGIAVHNKNINSNKCWRFLKEVSNLKLLNEYSFTPKYKGNQCVC</sequence>
<dbReference type="AlphaFoldDB" id="A0A6C0ILL2"/>
<protein>
    <submittedName>
        <fullName evidence="1">Uncharacterized protein</fullName>
    </submittedName>
</protein>
<evidence type="ECO:0000313" key="1">
    <source>
        <dbReference type="EMBL" id="QHT93862.1"/>
    </source>
</evidence>
<proteinExistence type="predicted"/>
<organism evidence="1">
    <name type="scientific">viral metagenome</name>
    <dbReference type="NCBI Taxonomy" id="1070528"/>
    <lineage>
        <taxon>unclassified sequences</taxon>
        <taxon>metagenomes</taxon>
        <taxon>organismal metagenomes</taxon>
    </lineage>
</organism>
<dbReference type="EMBL" id="MN740211">
    <property type="protein sequence ID" value="QHT93862.1"/>
    <property type="molecule type" value="Genomic_DNA"/>
</dbReference>